<evidence type="ECO:0000313" key="2">
    <source>
        <dbReference type="EMBL" id="KKL60119.1"/>
    </source>
</evidence>
<protein>
    <submittedName>
        <fullName evidence="2">Uncharacterized protein</fullName>
    </submittedName>
</protein>
<feature type="region of interest" description="Disordered" evidence="1">
    <location>
        <begin position="1"/>
        <end position="21"/>
    </location>
</feature>
<feature type="non-terminal residue" evidence="2">
    <location>
        <position position="21"/>
    </location>
</feature>
<proteinExistence type="predicted"/>
<evidence type="ECO:0000256" key="1">
    <source>
        <dbReference type="SAM" id="MobiDB-lite"/>
    </source>
</evidence>
<accession>A0A0F9DEN4</accession>
<gene>
    <name evidence="2" type="ORF">LCGC14_2208470</name>
</gene>
<comment type="caution">
    <text evidence="2">The sequence shown here is derived from an EMBL/GenBank/DDBJ whole genome shotgun (WGS) entry which is preliminary data.</text>
</comment>
<dbReference type="AlphaFoldDB" id="A0A0F9DEN4"/>
<name>A0A0F9DEN4_9ZZZZ</name>
<organism evidence="2">
    <name type="scientific">marine sediment metagenome</name>
    <dbReference type="NCBI Taxonomy" id="412755"/>
    <lineage>
        <taxon>unclassified sequences</taxon>
        <taxon>metagenomes</taxon>
        <taxon>ecological metagenomes</taxon>
    </lineage>
</organism>
<reference evidence="2" key="1">
    <citation type="journal article" date="2015" name="Nature">
        <title>Complex archaea that bridge the gap between prokaryotes and eukaryotes.</title>
        <authorList>
            <person name="Spang A."/>
            <person name="Saw J.H."/>
            <person name="Jorgensen S.L."/>
            <person name="Zaremba-Niedzwiedzka K."/>
            <person name="Martijn J."/>
            <person name="Lind A.E."/>
            <person name="van Eijk R."/>
            <person name="Schleper C."/>
            <person name="Guy L."/>
            <person name="Ettema T.J."/>
        </authorList>
    </citation>
    <scope>NUCLEOTIDE SEQUENCE</scope>
</reference>
<sequence length="21" mass="2354">MRKPIKIKSPPKDPKEASICS</sequence>
<feature type="compositionally biased region" description="Basic and acidic residues" evidence="1">
    <location>
        <begin position="10"/>
        <end position="21"/>
    </location>
</feature>
<dbReference type="EMBL" id="LAZR01029257">
    <property type="protein sequence ID" value="KKL60119.1"/>
    <property type="molecule type" value="Genomic_DNA"/>
</dbReference>